<dbReference type="Gene3D" id="3.40.630.30">
    <property type="match status" value="1"/>
</dbReference>
<dbReference type="AlphaFoldDB" id="A0A5C5TYD6"/>
<comment type="caution">
    <text evidence="6">The sequence shown here is derived from an EMBL/GenBank/DDBJ whole genome shotgun (WGS) entry which is preliminary data.</text>
</comment>
<evidence type="ECO:0000256" key="2">
    <source>
        <dbReference type="ARBA" id="ARBA00022679"/>
    </source>
</evidence>
<accession>A0A5C5TYD6</accession>
<dbReference type="FunFam" id="3.40.630.30:FF:000064">
    <property type="entry name" value="GNAT family acetyltransferase"/>
    <property type="match status" value="1"/>
</dbReference>
<evidence type="ECO:0000259" key="5">
    <source>
        <dbReference type="PROSITE" id="PS51186"/>
    </source>
</evidence>
<dbReference type="EMBL" id="VOHE01000005">
    <property type="protein sequence ID" value="TWT18428.1"/>
    <property type="molecule type" value="Genomic_DNA"/>
</dbReference>
<evidence type="ECO:0000256" key="4">
    <source>
        <dbReference type="SAM" id="Coils"/>
    </source>
</evidence>
<dbReference type="InterPro" id="IPR000182">
    <property type="entry name" value="GNAT_dom"/>
</dbReference>
<evidence type="ECO:0000313" key="7">
    <source>
        <dbReference type="Proteomes" id="UP000315949"/>
    </source>
</evidence>
<dbReference type="PANTHER" id="PTHR10545">
    <property type="entry name" value="DIAMINE N-ACETYLTRANSFERASE"/>
    <property type="match status" value="1"/>
</dbReference>
<keyword evidence="7" id="KW-1185">Reference proteome</keyword>
<dbReference type="RefSeq" id="WP_146312987.1">
    <property type="nucleotide sequence ID" value="NZ_VOHE01000005.1"/>
</dbReference>
<dbReference type="PANTHER" id="PTHR10545:SF29">
    <property type="entry name" value="GH14572P-RELATED"/>
    <property type="match status" value="1"/>
</dbReference>
<dbReference type="Proteomes" id="UP000315949">
    <property type="component" value="Unassembled WGS sequence"/>
</dbReference>
<comment type="similarity">
    <text evidence="1">Belongs to the acetyltransferase family.</text>
</comment>
<evidence type="ECO:0000313" key="6">
    <source>
        <dbReference type="EMBL" id="TWT18428.1"/>
    </source>
</evidence>
<dbReference type="CDD" id="cd04301">
    <property type="entry name" value="NAT_SF"/>
    <property type="match status" value="1"/>
</dbReference>
<sequence length="172" mass="18864">MQTPHIVLRPAHRGDVPRILELIRALAEYERLAHEVEADEDRLADTLFGPAPCAEVVMAEADGAVAGFALFFHTYSTFLARPGLYLEDLFVEPRFRGLGIGRRLMVHLARLAVERGCGRFEWAVLDWNAPAIAFYRSLGAVGMDGWTTQRVTGEALARLAAADADAAADGTR</sequence>
<gene>
    <name evidence="6" type="ORF">FQY79_11180</name>
</gene>
<dbReference type="PROSITE" id="PS51186">
    <property type="entry name" value="GNAT"/>
    <property type="match status" value="1"/>
</dbReference>
<protein>
    <submittedName>
        <fullName evidence="6">GNAT family N-acetyltransferase</fullName>
    </submittedName>
</protein>
<evidence type="ECO:0000256" key="3">
    <source>
        <dbReference type="ARBA" id="ARBA00023315"/>
    </source>
</evidence>
<evidence type="ECO:0000256" key="1">
    <source>
        <dbReference type="ARBA" id="ARBA00008694"/>
    </source>
</evidence>
<dbReference type="GO" id="GO:0008080">
    <property type="term" value="F:N-acetyltransferase activity"/>
    <property type="evidence" value="ECO:0007669"/>
    <property type="project" value="UniProtKB-ARBA"/>
</dbReference>
<name>A0A5C5TYD6_9GAMM</name>
<dbReference type="Pfam" id="PF00583">
    <property type="entry name" value="Acetyltransf_1"/>
    <property type="match status" value="1"/>
</dbReference>
<reference evidence="6 7" key="1">
    <citation type="submission" date="2019-07" db="EMBL/GenBank/DDBJ databases">
        <title>Luteimonas sp. YD-1 nov., isolated from acidic soil.</title>
        <authorList>
            <person name="Zhou J."/>
        </authorList>
    </citation>
    <scope>NUCLEOTIDE SEQUENCE [LARGE SCALE GENOMIC DNA]</scope>
    <source>
        <strain evidence="6 7">YD-1</strain>
    </source>
</reference>
<keyword evidence="3" id="KW-0012">Acyltransferase</keyword>
<keyword evidence="4" id="KW-0175">Coiled coil</keyword>
<feature type="domain" description="N-acetyltransferase" evidence="5">
    <location>
        <begin position="6"/>
        <end position="165"/>
    </location>
</feature>
<dbReference type="InterPro" id="IPR051016">
    <property type="entry name" value="Diverse_Substrate_AcTransf"/>
</dbReference>
<dbReference type="SUPFAM" id="SSF55729">
    <property type="entry name" value="Acyl-CoA N-acyltransferases (Nat)"/>
    <property type="match status" value="1"/>
</dbReference>
<keyword evidence="2 6" id="KW-0808">Transferase</keyword>
<dbReference type="OrthoDB" id="9805924at2"/>
<organism evidence="6 7">
    <name type="scientific">Luteimonas wenzhouensis</name>
    <dbReference type="NCBI Taxonomy" id="2599615"/>
    <lineage>
        <taxon>Bacteria</taxon>
        <taxon>Pseudomonadati</taxon>
        <taxon>Pseudomonadota</taxon>
        <taxon>Gammaproteobacteria</taxon>
        <taxon>Lysobacterales</taxon>
        <taxon>Lysobacteraceae</taxon>
        <taxon>Luteimonas</taxon>
    </lineage>
</organism>
<dbReference type="InterPro" id="IPR016181">
    <property type="entry name" value="Acyl_CoA_acyltransferase"/>
</dbReference>
<proteinExistence type="inferred from homology"/>
<feature type="coiled-coil region" evidence="4">
    <location>
        <begin position="19"/>
        <end position="46"/>
    </location>
</feature>